<gene>
    <name evidence="2" type="ORF">BIV24_16505</name>
</gene>
<accession>A0A1S2PCE4</accession>
<feature type="region of interest" description="Disordered" evidence="1">
    <location>
        <begin position="14"/>
        <end position="41"/>
    </location>
</feature>
<proteinExistence type="predicted"/>
<protein>
    <submittedName>
        <fullName evidence="2">Uncharacterized protein</fullName>
    </submittedName>
</protein>
<evidence type="ECO:0000313" key="3">
    <source>
        <dbReference type="Proteomes" id="UP000179935"/>
    </source>
</evidence>
<dbReference type="OrthoDB" id="3855669at2"/>
<evidence type="ECO:0000256" key="1">
    <source>
        <dbReference type="SAM" id="MobiDB-lite"/>
    </source>
</evidence>
<sequence>MDHLDGYVWLRPPGGGREWTARPGDVEPVAADGSVGGTSPDDRLLRARVAVANARSRGEVL</sequence>
<name>A0A1S2PCE4_9ACTN</name>
<organism evidence="2 3">
    <name type="scientific">Streptomyces colonosanans</name>
    <dbReference type="NCBI Taxonomy" id="1428652"/>
    <lineage>
        <taxon>Bacteria</taxon>
        <taxon>Bacillati</taxon>
        <taxon>Actinomycetota</taxon>
        <taxon>Actinomycetes</taxon>
        <taxon>Kitasatosporales</taxon>
        <taxon>Streptomycetaceae</taxon>
        <taxon>Streptomyces</taxon>
    </lineage>
</organism>
<dbReference type="STRING" id="1428652.BIV24_16505"/>
<evidence type="ECO:0000313" key="2">
    <source>
        <dbReference type="EMBL" id="OIJ91272.1"/>
    </source>
</evidence>
<dbReference type="EMBL" id="MLYP01000042">
    <property type="protein sequence ID" value="OIJ91272.1"/>
    <property type="molecule type" value="Genomic_DNA"/>
</dbReference>
<comment type="caution">
    <text evidence="2">The sequence shown here is derived from an EMBL/GenBank/DDBJ whole genome shotgun (WGS) entry which is preliminary data.</text>
</comment>
<dbReference type="Proteomes" id="UP000179935">
    <property type="component" value="Unassembled WGS sequence"/>
</dbReference>
<keyword evidence="3" id="KW-1185">Reference proteome</keyword>
<reference evidence="2 3" key="1">
    <citation type="submission" date="2016-10" db="EMBL/GenBank/DDBJ databases">
        <title>Genome sequence of Streptomyces sp. MUSC 93.</title>
        <authorList>
            <person name="Lee L.-H."/>
            <person name="Ser H.-L."/>
            <person name="Law J.W.-F."/>
        </authorList>
    </citation>
    <scope>NUCLEOTIDE SEQUENCE [LARGE SCALE GENOMIC DNA]</scope>
    <source>
        <strain evidence="2 3">MUSC 93</strain>
    </source>
</reference>
<dbReference type="AlphaFoldDB" id="A0A1S2PCE4"/>